<proteinExistence type="inferred from homology"/>
<comment type="function">
    <text evidence="7">Functions as a peptidoglycan terminase that cleaves nascent peptidoglycan strands endolytically to terminate their elongation.</text>
</comment>
<dbReference type="GO" id="GO:0009252">
    <property type="term" value="P:peptidoglycan biosynthetic process"/>
    <property type="evidence" value="ECO:0007669"/>
    <property type="project" value="UniProtKB-UniRule"/>
</dbReference>
<dbReference type="GO" id="GO:0005886">
    <property type="term" value="C:plasma membrane"/>
    <property type="evidence" value="ECO:0007669"/>
    <property type="project" value="UniProtKB-SubCell"/>
</dbReference>
<evidence type="ECO:0000256" key="1">
    <source>
        <dbReference type="ARBA" id="ARBA00022475"/>
    </source>
</evidence>
<dbReference type="GO" id="GO:0008932">
    <property type="term" value="F:lytic endotransglycosylase activity"/>
    <property type="evidence" value="ECO:0007669"/>
    <property type="project" value="UniProtKB-UniRule"/>
</dbReference>
<evidence type="ECO:0000256" key="8">
    <source>
        <dbReference type="SAM" id="MobiDB-lite"/>
    </source>
</evidence>
<keyword evidence="1 7" id="KW-1003">Cell membrane</keyword>
<protein>
    <recommendedName>
        <fullName evidence="7">Endolytic murein transglycosylase</fullName>
        <ecNumber evidence="7">4.2.2.29</ecNumber>
    </recommendedName>
    <alternativeName>
        <fullName evidence="7">Peptidoglycan lytic transglycosylase</fullName>
    </alternativeName>
    <alternativeName>
        <fullName evidence="7">Peptidoglycan polymerization terminase</fullName>
    </alternativeName>
</protein>
<evidence type="ECO:0000256" key="7">
    <source>
        <dbReference type="HAMAP-Rule" id="MF_02065"/>
    </source>
</evidence>
<gene>
    <name evidence="7" type="primary">mltG</name>
    <name evidence="9" type="ORF">C884_00136</name>
</gene>
<comment type="similarity">
    <text evidence="7">Belongs to the transglycosylase MltG family.</text>
</comment>
<keyword evidence="2 7" id="KW-0812">Transmembrane</keyword>
<comment type="subcellular location">
    <subcellularLocation>
        <location evidence="7">Cell membrane</location>
        <topology evidence="7">Single-pass membrane protein</topology>
    </subcellularLocation>
</comment>
<dbReference type="PANTHER" id="PTHR30518:SF2">
    <property type="entry name" value="ENDOLYTIC MUREIN TRANSGLYCOSYLASE"/>
    <property type="match status" value="1"/>
</dbReference>
<keyword evidence="10" id="KW-1185">Reference proteome</keyword>
<dbReference type="EC" id="4.2.2.29" evidence="7"/>
<dbReference type="Pfam" id="PF02618">
    <property type="entry name" value="YceG"/>
    <property type="match status" value="1"/>
</dbReference>
<dbReference type="STRING" id="71999.KPaMU14_05650"/>
<keyword evidence="5 7" id="KW-0456">Lyase</keyword>
<sequence length="394" mass="43430">MSDQDPRTDAHTEDSAGTSGGPRRESREIAGAFEAENRSPEELRRLTQKHNMSLLGAIALFTVAVVLTVTVLGSTFGWFERHDYRGEGQDPVTFTVQEGATVEQIAVTLEEEDIVADGERFMEVFNEGHAGDFVQPGEYELNRQMSSEAAVSRLMQEEEATDYAAVPRTVRMDETFQILSESTGHSVQDFEDAAEDPTQYGISDEFPTIEGYLHPGEYRFPLDATPEEILQEMVDSTNSALEDAGVTEEDEFEILTVASIVEFEGVPDIYDDVAGAIYNRLDNPDAGTGGLIQSDASVAYGLGETTVHISEEEKEDKSNEYNTYANPGLPVGPIGSPSTEAIDAAANPAENDYYYWVTVNLDTGETKFASTLEEHAENVDEYQQWCSENEDKCQ</sequence>
<evidence type="ECO:0000313" key="9">
    <source>
        <dbReference type="EMBL" id="EME37941.1"/>
    </source>
</evidence>
<comment type="catalytic activity">
    <reaction evidence="7">
        <text>a peptidoglycan chain = a peptidoglycan chain with N-acetyl-1,6-anhydromuramyl-[peptide] at the reducing end + a peptidoglycan chain with N-acetylglucosamine at the non-reducing end.</text>
        <dbReference type="EC" id="4.2.2.29"/>
    </reaction>
</comment>
<evidence type="ECO:0000256" key="4">
    <source>
        <dbReference type="ARBA" id="ARBA00023136"/>
    </source>
</evidence>
<dbReference type="GO" id="GO:0071555">
    <property type="term" value="P:cell wall organization"/>
    <property type="evidence" value="ECO:0007669"/>
    <property type="project" value="UniProtKB-KW"/>
</dbReference>
<evidence type="ECO:0000256" key="3">
    <source>
        <dbReference type="ARBA" id="ARBA00022989"/>
    </source>
</evidence>
<keyword evidence="3 7" id="KW-1133">Transmembrane helix</keyword>
<keyword evidence="4 7" id="KW-0472">Membrane</keyword>
<dbReference type="InterPro" id="IPR003770">
    <property type="entry name" value="MLTG-like"/>
</dbReference>
<evidence type="ECO:0000313" key="10">
    <source>
        <dbReference type="Proteomes" id="UP000009877"/>
    </source>
</evidence>
<dbReference type="Gene3D" id="3.30.1490.480">
    <property type="entry name" value="Endolytic murein transglycosylase"/>
    <property type="match status" value="1"/>
</dbReference>
<dbReference type="AlphaFoldDB" id="M2XFV4"/>
<keyword evidence="6 7" id="KW-0961">Cell wall biogenesis/degradation</keyword>
<dbReference type="PANTHER" id="PTHR30518">
    <property type="entry name" value="ENDOLYTIC MUREIN TRANSGLYCOSYLASE"/>
    <property type="match status" value="1"/>
</dbReference>
<feature type="transmembrane region" description="Helical" evidence="7">
    <location>
        <begin position="54"/>
        <end position="79"/>
    </location>
</feature>
<dbReference type="NCBIfam" id="TIGR00247">
    <property type="entry name" value="endolytic transglycosylase MltG"/>
    <property type="match status" value="1"/>
</dbReference>
<feature type="compositionally biased region" description="Basic and acidic residues" evidence="8">
    <location>
        <begin position="1"/>
        <end position="14"/>
    </location>
</feature>
<evidence type="ECO:0000256" key="5">
    <source>
        <dbReference type="ARBA" id="ARBA00023239"/>
    </source>
</evidence>
<dbReference type="Proteomes" id="UP000009877">
    <property type="component" value="Unassembled WGS sequence"/>
</dbReference>
<dbReference type="RefSeq" id="WP_006213284.1">
    <property type="nucleotide sequence ID" value="NZ_ANHZ02000001.1"/>
</dbReference>
<dbReference type="EMBL" id="ANHZ02000001">
    <property type="protein sequence ID" value="EME37941.1"/>
    <property type="molecule type" value="Genomic_DNA"/>
</dbReference>
<feature type="region of interest" description="Disordered" evidence="8">
    <location>
        <begin position="1"/>
        <end position="38"/>
    </location>
</feature>
<accession>M2XFV4</accession>
<name>M2XFV4_9MICC</name>
<dbReference type="HAMAP" id="MF_02065">
    <property type="entry name" value="MltG"/>
    <property type="match status" value="1"/>
</dbReference>
<organism evidence="9 10">
    <name type="scientific">Kocuria palustris PEL</name>
    <dbReference type="NCBI Taxonomy" id="1236550"/>
    <lineage>
        <taxon>Bacteria</taxon>
        <taxon>Bacillati</taxon>
        <taxon>Actinomycetota</taxon>
        <taxon>Actinomycetes</taxon>
        <taxon>Micrococcales</taxon>
        <taxon>Micrococcaceae</taxon>
        <taxon>Kocuria</taxon>
    </lineage>
</organism>
<feature type="site" description="Important for catalytic activity" evidence="7">
    <location>
        <position position="264"/>
    </location>
</feature>
<comment type="caution">
    <text evidence="9">The sequence shown here is derived from an EMBL/GenBank/DDBJ whole genome shotgun (WGS) entry which is preliminary data.</text>
</comment>
<reference evidence="9 10" key="1">
    <citation type="journal article" date="2014" name="Genome Announc.">
        <title>Draft Genome Sequence of Kocuria palustris PEL.</title>
        <authorList>
            <person name="Sharma G."/>
            <person name="Khatri I."/>
            <person name="Subramanian S."/>
        </authorList>
    </citation>
    <scope>NUCLEOTIDE SEQUENCE [LARGE SCALE GENOMIC DNA]</scope>
    <source>
        <strain evidence="9 10">PEL</strain>
    </source>
</reference>
<evidence type="ECO:0000256" key="6">
    <source>
        <dbReference type="ARBA" id="ARBA00023316"/>
    </source>
</evidence>
<dbReference type="Gene3D" id="3.30.160.60">
    <property type="entry name" value="Classic Zinc Finger"/>
    <property type="match status" value="1"/>
</dbReference>
<evidence type="ECO:0000256" key="2">
    <source>
        <dbReference type="ARBA" id="ARBA00022692"/>
    </source>
</evidence>